<keyword evidence="2" id="KW-1185">Reference proteome</keyword>
<dbReference type="Proteomes" id="UP000800981">
    <property type="component" value="Unassembled WGS sequence"/>
</dbReference>
<evidence type="ECO:0000313" key="2">
    <source>
        <dbReference type="Proteomes" id="UP000800981"/>
    </source>
</evidence>
<evidence type="ECO:0000313" key="1">
    <source>
        <dbReference type="EMBL" id="NHC12174.1"/>
    </source>
</evidence>
<dbReference type="SUPFAM" id="SSF51726">
    <property type="entry name" value="UROD/MetE-like"/>
    <property type="match status" value="1"/>
</dbReference>
<dbReference type="EMBL" id="JAANNP010000001">
    <property type="protein sequence ID" value="NHC12174.1"/>
    <property type="molecule type" value="Genomic_DNA"/>
</dbReference>
<reference evidence="1 2" key="1">
    <citation type="submission" date="2020-03" db="EMBL/GenBank/DDBJ databases">
        <title>Two novel Motilibacter sp.</title>
        <authorList>
            <person name="Liu S."/>
        </authorList>
    </citation>
    <scope>NUCLEOTIDE SEQUENCE [LARGE SCALE GENOMIC DNA]</scope>
    <source>
        <strain evidence="1 2">E257</strain>
    </source>
</reference>
<name>A0ABX0GQM0_9ACTN</name>
<organism evidence="1 2">
    <name type="scientific">Motilibacter deserti</name>
    <dbReference type="NCBI Taxonomy" id="2714956"/>
    <lineage>
        <taxon>Bacteria</taxon>
        <taxon>Bacillati</taxon>
        <taxon>Actinomycetota</taxon>
        <taxon>Actinomycetes</taxon>
        <taxon>Motilibacterales</taxon>
        <taxon>Motilibacteraceae</taxon>
        <taxon>Motilibacter</taxon>
    </lineage>
</organism>
<sequence length="343" mass="37217">MAQRMGHLVGSIPAPDAESAMRLALDALGPSLQTLTDGETGERRNWIVSVIEELRDHPDLEVARDGDFSDYDRIPRLRVRKGRKLYGATLDFGHVAAVEQSWPVFSRLRTEYARPGLSFQVGVPGDFDMAAFTLGPREGLRHRRAFTEATLAEIGRVFAAHGRDVVFQIEAPAELVQLARVPEPLAPAAARVLARGVLDLAAGAPEGARFGVHLCLGDMNHRALGRMQDAAPLVHLANAIARGWPAGRALEFVHAPFTGGEDPPPTEPAFYAPLERLRLPTTTRFVAGFAHEGQGFAEQLEVLRLIEERVDRPVGVSNPCGLGRRSPSAGRAAMERIAELCAA</sequence>
<protein>
    <recommendedName>
        <fullName evidence="3">Cobalamin-independent methionine synthase MetE C-terminal/archaeal domain-containing protein</fullName>
    </recommendedName>
</protein>
<accession>A0ABX0GQM0</accession>
<comment type="caution">
    <text evidence="1">The sequence shown here is derived from an EMBL/GenBank/DDBJ whole genome shotgun (WGS) entry which is preliminary data.</text>
</comment>
<gene>
    <name evidence="1" type="ORF">G9H71_00060</name>
</gene>
<dbReference type="RefSeq" id="WP_166276118.1">
    <property type="nucleotide sequence ID" value="NZ_JAANNP010000001.1"/>
</dbReference>
<evidence type="ECO:0008006" key="3">
    <source>
        <dbReference type="Google" id="ProtNLM"/>
    </source>
</evidence>
<proteinExistence type="predicted"/>
<dbReference type="InterPro" id="IPR038071">
    <property type="entry name" value="UROD/MetE-like_sf"/>
</dbReference>